<comment type="pathway">
    <text evidence="1">Cofactor biosynthesis; tetrahydrofolate biosynthesis; 2-amino-4-hydroxy-6-hydroxymethyl-7,8-dihydropteridine diphosphate from 7,8-dihydroneopterin triphosphate: step 4/4.</text>
</comment>
<organism evidence="14 15">
    <name type="scientific">Roseivivax sediminis</name>
    <dbReference type="NCBI Taxonomy" id="936889"/>
    <lineage>
        <taxon>Bacteria</taxon>
        <taxon>Pseudomonadati</taxon>
        <taxon>Pseudomonadota</taxon>
        <taxon>Alphaproteobacteria</taxon>
        <taxon>Rhodobacterales</taxon>
        <taxon>Roseobacteraceae</taxon>
        <taxon>Roseivivax</taxon>
    </lineage>
</organism>
<dbReference type="Pfam" id="PF01288">
    <property type="entry name" value="HPPK"/>
    <property type="match status" value="1"/>
</dbReference>
<dbReference type="EC" id="2.7.6.3" evidence="3"/>
<accession>A0A1I2A7J0</accession>
<gene>
    <name evidence="14" type="ORF">SAMN04515678_109121</name>
</gene>
<evidence type="ECO:0000256" key="8">
    <source>
        <dbReference type="ARBA" id="ARBA00022840"/>
    </source>
</evidence>
<keyword evidence="8" id="KW-0067">ATP-binding</keyword>
<dbReference type="GO" id="GO:0016301">
    <property type="term" value="F:kinase activity"/>
    <property type="evidence" value="ECO:0007669"/>
    <property type="project" value="UniProtKB-KW"/>
</dbReference>
<dbReference type="SUPFAM" id="SSF55083">
    <property type="entry name" value="6-hydroxymethyl-7,8-dihydropterin pyrophosphokinase, HPPK"/>
    <property type="match status" value="1"/>
</dbReference>
<evidence type="ECO:0000256" key="1">
    <source>
        <dbReference type="ARBA" id="ARBA00005051"/>
    </source>
</evidence>
<dbReference type="EMBL" id="FOMS01000009">
    <property type="protein sequence ID" value="SFE39796.1"/>
    <property type="molecule type" value="Genomic_DNA"/>
</dbReference>
<dbReference type="Proteomes" id="UP000325289">
    <property type="component" value="Unassembled WGS sequence"/>
</dbReference>
<evidence type="ECO:0000259" key="13">
    <source>
        <dbReference type="Pfam" id="PF01288"/>
    </source>
</evidence>
<evidence type="ECO:0000256" key="4">
    <source>
        <dbReference type="ARBA" id="ARBA00016218"/>
    </source>
</evidence>
<evidence type="ECO:0000256" key="2">
    <source>
        <dbReference type="ARBA" id="ARBA00005810"/>
    </source>
</evidence>
<dbReference type="GO" id="GO:0046654">
    <property type="term" value="P:tetrahydrofolate biosynthetic process"/>
    <property type="evidence" value="ECO:0007669"/>
    <property type="project" value="UniProtKB-UniPathway"/>
</dbReference>
<evidence type="ECO:0000256" key="10">
    <source>
        <dbReference type="ARBA" id="ARBA00029409"/>
    </source>
</evidence>
<protein>
    <recommendedName>
        <fullName evidence="4">2-amino-4-hydroxy-6-hydroxymethyldihydropteridine pyrophosphokinase</fullName>
        <ecNumber evidence="3">2.7.6.3</ecNumber>
    </recommendedName>
    <alternativeName>
        <fullName evidence="11">6-hydroxymethyl-7,8-dihydropterin pyrophosphokinase</fullName>
    </alternativeName>
    <alternativeName>
        <fullName evidence="12">7,8-dihydro-6-hydroxymethylpterin-pyrophosphokinase</fullName>
    </alternativeName>
</protein>
<name>A0A1I2A7J0_9RHOB</name>
<sequence length="165" mass="17550">MAAIAAFGAEGLGLRRLSRFYANPCFPKGMGPDFVNAVAVADTADLGGDAVAVLAALHRIEARFGRARSTRWAGRVLDLDLLALGGRIFPDPEKQAEWRALPLGIQQSVAPEELILPHPRLQDRAFVLVPMRDVAPGWHHPATGCDVTGMLAALPAAAVAEVIPM</sequence>
<reference evidence="14 15" key="1">
    <citation type="submission" date="2016-10" db="EMBL/GenBank/DDBJ databases">
        <authorList>
            <person name="Varghese N."/>
            <person name="Submissions S."/>
        </authorList>
    </citation>
    <scope>NUCLEOTIDE SEQUENCE [LARGE SCALE GENOMIC DNA]</scope>
    <source>
        <strain evidence="15">YIM D21,KCTC 23444,ACCC 10710</strain>
    </source>
</reference>
<dbReference type="NCBIfam" id="TIGR01498">
    <property type="entry name" value="folK"/>
    <property type="match status" value="1"/>
</dbReference>
<dbReference type="PANTHER" id="PTHR43071">
    <property type="entry name" value="2-AMINO-4-HYDROXY-6-HYDROXYMETHYLDIHYDROPTERIDINE PYROPHOSPHOKINASE"/>
    <property type="match status" value="1"/>
</dbReference>
<dbReference type="GO" id="GO:0046656">
    <property type="term" value="P:folic acid biosynthetic process"/>
    <property type="evidence" value="ECO:0007669"/>
    <property type="project" value="UniProtKB-KW"/>
</dbReference>
<keyword evidence="9" id="KW-0289">Folate biosynthesis</keyword>
<dbReference type="GO" id="GO:0003848">
    <property type="term" value="F:2-amino-4-hydroxy-6-hydroxymethyldihydropteridine diphosphokinase activity"/>
    <property type="evidence" value="ECO:0007669"/>
    <property type="project" value="UniProtKB-EC"/>
</dbReference>
<keyword evidence="5" id="KW-0808">Transferase</keyword>
<dbReference type="GO" id="GO:0005524">
    <property type="term" value="F:ATP binding"/>
    <property type="evidence" value="ECO:0007669"/>
    <property type="project" value="UniProtKB-KW"/>
</dbReference>
<evidence type="ECO:0000313" key="15">
    <source>
        <dbReference type="Proteomes" id="UP000325289"/>
    </source>
</evidence>
<feature type="domain" description="7,8-dihydro-6-hydroxymethylpterin-pyrophosphokinase" evidence="13">
    <location>
        <begin position="3"/>
        <end position="136"/>
    </location>
</feature>
<dbReference type="Gene3D" id="3.30.70.560">
    <property type="entry name" value="7,8-Dihydro-6-hydroxymethylpterin-pyrophosphokinase HPPK"/>
    <property type="match status" value="1"/>
</dbReference>
<keyword evidence="15" id="KW-1185">Reference proteome</keyword>
<evidence type="ECO:0000256" key="7">
    <source>
        <dbReference type="ARBA" id="ARBA00022777"/>
    </source>
</evidence>
<evidence type="ECO:0000256" key="11">
    <source>
        <dbReference type="ARBA" id="ARBA00029766"/>
    </source>
</evidence>
<dbReference type="AlphaFoldDB" id="A0A1I2A7J0"/>
<evidence type="ECO:0000256" key="9">
    <source>
        <dbReference type="ARBA" id="ARBA00022909"/>
    </source>
</evidence>
<dbReference type="PANTHER" id="PTHR43071:SF1">
    <property type="entry name" value="2-AMINO-4-HYDROXY-6-HYDROXYMETHYLDIHYDROPTERIDINE PYROPHOSPHOKINASE"/>
    <property type="match status" value="1"/>
</dbReference>
<evidence type="ECO:0000313" key="14">
    <source>
        <dbReference type="EMBL" id="SFE39796.1"/>
    </source>
</evidence>
<evidence type="ECO:0000256" key="12">
    <source>
        <dbReference type="ARBA" id="ARBA00033413"/>
    </source>
</evidence>
<keyword evidence="6" id="KW-0547">Nucleotide-binding</keyword>
<dbReference type="UniPathway" id="UPA00077">
    <property type="reaction ID" value="UER00155"/>
</dbReference>
<comment type="function">
    <text evidence="10">Catalyzes the transfer of pyrophosphate from adenosine triphosphate (ATP) to 6-hydroxymethyl-7,8-dihydropterin, an enzymatic step in folate biosynthesis pathway.</text>
</comment>
<dbReference type="InterPro" id="IPR000550">
    <property type="entry name" value="Hppk"/>
</dbReference>
<comment type="similarity">
    <text evidence="2">Belongs to the HPPK family.</text>
</comment>
<evidence type="ECO:0000256" key="3">
    <source>
        <dbReference type="ARBA" id="ARBA00013253"/>
    </source>
</evidence>
<evidence type="ECO:0000256" key="6">
    <source>
        <dbReference type="ARBA" id="ARBA00022741"/>
    </source>
</evidence>
<proteinExistence type="inferred from homology"/>
<evidence type="ECO:0000256" key="5">
    <source>
        <dbReference type="ARBA" id="ARBA00022679"/>
    </source>
</evidence>
<dbReference type="InterPro" id="IPR035907">
    <property type="entry name" value="Hppk_sf"/>
</dbReference>
<keyword evidence="7 14" id="KW-0418">Kinase</keyword>